<evidence type="ECO:0008006" key="2">
    <source>
        <dbReference type="Google" id="ProtNLM"/>
    </source>
</evidence>
<name>A0A160U0H7_9ZZZZ</name>
<accession>A0A160U0H7</accession>
<dbReference type="AlphaFoldDB" id="A0A160U0H7"/>
<protein>
    <recommendedName>
        <fullName evidence="2">Secreted protein</fullName>
    </recommendedName>
</protein>
<reference evidence="1" key="1">
    <citation type="submission" date="2015-10" db="EMBL/GenBank/DDBJ databases">
        <authorList>
            <person name="Gilbert D.G."/>
        </authorList>
    </citation>
    <scope>NUCLEOTIDE SEQUENCE</scope>
</reference>
<proteinExistence type="predicted"/>
<gene>
    <name evidence="1" type="ORF">MGWOODY_Hyp2462</name>
</gene>
<sequence length="195" mass="21679">MKRPLLASLVVLALAAACGQPAKQDSDAEFMSRLTTLCGQAFEGKIVSDDSEDDEWRTERIVMHVRDCSPQEVRIPLHVGDDRSRVWVLHNDGPHLALHHTHTHEDGSPDAITWYGGAGNDQASASRMAFPADDATKALFDSEGIPQSKDNTWAIEVRPSDNLFAYEMKRPKRFFRIEFDTSQPVAPPPAPWGSE</sequence>
<evidence type="ECO:0000313" key="1">
    <source>
        <dbReference type="EMBL" id="CUS56567.1"/>
    </source>
</evidence>
<dbReference type="EMBL" id="CZQD01000028">
    <property type="protein sequence ID" value="CUS56567.1"/>
    <property type="molecule type" value="Genomic_DNA"/>
</dbReference>
<dbReference type="PROSITE" id="PS51257">
    <property type="entry name" value="PROKAR_LIPOPROTEIN"/>
    <property type="match status" value="1"/>
</dbReference>
<organism evidence="1">
    <name type="scientific">hydrothermal vent metagenome</name>
    <dbReference type="NCBI Taxonomy" id="652676"/>
    <lineage>
        <taxon>unclassified sequences</taxon>
        <taxon>metagenomes</taxon>
        <taxon>ecological metagenomes</taxon>
    </lineage>
</organism>